<dbReference type="PANTHER" id="PTHR12001">
    <property type="entry name" value="GERANYLGERANYL PYROPHOSPHATE SYNTHASE"/>
    <property type="match status" value="1"/>
</dbReference>
<dbReference type="Pfam" id="PF00293">
    <property type="entry name" value="NUDIX"/>
    <property type="match status" value="1"/>
</dbReference>
<keyword evidence="3" id="KW-0808">Transferase</keyword>
<feature type="domain" description="Nudix hydrolase" evidence="6">
    <location>
        <begin position="41"/>
        <end position="175"/>
    </location>
</feature>
<dbReference type="PROSITE" id="PS51462">
    <property type="entry name" value="NUDIX"/>
    <property type="match status" value="1"/>
</dbReference>
<dbReference type="Gene3D" id="3.90.79.10">
    <property type="entry name" value="Nucleoside Triphosphate Pyrophosphohydrolase"/>
    <property type="match status" value="1"/>
</dbReference>
<dbReference type="InterPro" id="IPR033749">
    <property type="entry name" value="Polyprenyl_synt_CS"/>
</dbReference>
<dbReference type="PANTHER" id="PTHR12001:SF85">
    <property type="entry name" value="SHORT CHAIN ISOPRENYL DIPHOSPHATE SYNTHASE"/>
    <property type="match status" value="1"/>
</dbReference>
<sequence length="530" mass="60326">MSQLKDNILQSHKDQALFLVDKHDNLIGSASWIDCHFERGRFHRGFVTLLSDKDGSVYLQKRKHLIFDGLWDFTAVSHPIKNGKLAESLQEASNRAIFAEMGIGPTKVSNVGNFTYFAPDAQWCENEYCYILTGNYSGYFKPNKRLVYDAKKIPFDQFIKDVTQNPKNYTPWARLAVGKIKNTEVGNFEKELDDFLVVFEPYASNFFSSKIKTSANYAPLISRFYKDLGDYSYGGKRLRGFLAWLGYRLGGGRDIKRIREISLALELLHSFLLIHDDIIDDSDIRRGKATIHKRYEKYFDSHYGLSQAIIIGDIVCFEAIKLINESKLAKDIRKQVLAKALNILLETGYGEALDVEYSHKKVNISKIMQMTTLKTAKYTFAGPLSIGAISAGTNKIMLSVLESFAINVGTVFQMQDDILGVFGDEKILGKSMLSDIKEGKNTILIYKARELASKPDRRTLDRLWGNQKSQSQDLEKVRRMIEKSGALSWCEKEKQRLAKKAKGYIKNITADLYYQSILEEVVDFAGSREN</sequence>
<keyword evidence="5" id="KW-0460">Magnesium</keyword>
<dbReference type="PROSITE" id="PS00723">
    <property type="entry name" value="POLYPRENYL_SYNTHASE_1"/>
    <property type="match status" value="1"/>
</dbReference>
<evidence type="ECO:0000256" key="5">
    <source>
        <dbReference type="ARBA" id="ARBA00022842"/>
    </source>
</evidence>
<dbReference type="AlphaFoldDB" id="A0A1F5H8L8"/>
<reference evidence="7 8" key="1">
    <citation type="journal article" date="2016" name="Nat. Commun.">
        <title>Thousands of microbial genomes shed light on interconnected biogeochemical processes in an aquifer system.</title>
        <authorList>
            <person name="Anantharaman K."/>
            <person name="Brown C.T."/>
            <person name="Hug L.A."/>
            <person name="Sharon I."/>
            <person name="Castelle C.J."/>
            <person name="Probst A.J."/>
            <person name="Thomas B.C."/>
            <person name="Singh A."/>
            <person name="Wilkins M.J."/>
            <person name="Karaoz U."/>
            <person name="Brodie E.L."/>
            <person name="Williams K.H."/>
            <person name="Hubbard S.S."/>
            <person name="Banfield J.F."/>
        </authorList>
    </citation>
    <scope>NUCLEOTIDE SEQUENCE [LARGE SCALE GENOMIC DNA]</scope>
</reference>
<evidence type="ECO:0000256" key="3">
    <source>
        <dbReference type="ARBA" id="ARBA00022679"/>
    </source>
</evidence>
<dbReference type="InterPro" id="IPR015797">
    <property type="entry name" value="NUDIX_hydrolase-like_dom_sf"/>
</dbReference>
<dbReference type="SFLD" id="SFLDG01017">
    <property type="entry name" value="Polyprenyl_Transferase_Like"/>
    <property type="match status" value="1"/>
</dbReference>
<dbReference type="PROSITE" id="PS00444">
    <property type="entry name" value="POLYPRENYL_SYNTHASE_2"/>
    <property type="match status" value="1"/>
</dbReference>
<dbReference type="Proteomes" id="UP000178393">
    <property type="component" value="Unassembled WGS sequence"/>
</dbReference>
<proteinExistence type="inferred from homology"/>
<accession>A0A1F5H8L8</accession>
<comment type="similarity">
    <text evidence="2">Belongs to the FPP/GGPP synthase family.</text>
</comment>
<dbReference type="InterPro" id="IPR000092">
    <property type="entry name" value="Polyprenyl_synt"/>
</dbReference>
<dbReference type="SUPFAM" id="SSF55811">
    <property type="entry name" value="Nudix"/>
    <property type="match status" value="1"/>
</dbReference>
<gene>
    <name evidence="7" type="ORF">A2W45_00430</name>
</gene>
<dbReference type="GO" id="GO:0046872">
    <property type="term" value="F:metal ion binding"/>
    <property type="evidence" value="ECO:0007669"/>
    <property type="project" value="UniProtKB-KW"/>
</dbReference>
<dbReference type="SUPFAM" id="SSF48576">
    <property type="entry name" value="Terpenoid synthases"/>
    <property type="match status" value="1"/>
</dbReference>
<dbReference type="GO" id="GO:0004659">
    <property type="term" value="F:prenyltransferase activity"/>
    <property type="evidence" value="ECO:0007669"/>
    <property type="project" value="InterPro"/>
</dbReference>
<organism evidence="7 8">
    <name type="scientific">Candidatus Curtissbacteria bacterium RIFCSPHIGHO2_12_41_11</name>
    <dbReference type="NCBI Taxonomy" id="1797718"/>
    <lineage>
        <taxon>Bacteria</taxon>
        <taxon>Candidatus Curtissiibacteriota</taxon>
    </lineage>
</organism>
<evidence type="ECO:0000313" key="7">
    <source>
        <dbReference type="EMBL" id="OGE00426.1"/>
    </source>
</evidence>
<evidence type="ECO:0000313" key="8">
    <source>
        <dbReference type="Proteomes" id="UP000178393"/>
    </source>
</evidence>
<evidence type="ECO:0000259" key="6">
    <source>
        <dbReference type="PROSITE" id="PS51462"/>
    </source>
</evidence>
<evidence type="ECO:0000256" key="2">
    <source>
        <dbReference type="ARBA" id="ARBA00006706"/>
    </source>
</evidence>
<name>A0A1F5H8L8_9BACT</name>
<dbReference type="Gene3D" id="1.10.600.10">
    <property type="entry name" value="Farnesyl Diphosphate Synthase"/>
    <property type="match status" value="1"/>
</dbReference>
<dbReference type="EMBL" id="MFBH01000008">
    <property type="protein sequence ID" value="OGE00426.1"/>
    <property type="molecule type" value="Genomic_DNA"/>
</dbReference>
<evidence type="ECO:0000256" key="1">
    <source>
        <dbReference type="ARBA" id="ARBA00001946"/>
    </source>
</evidence>
<dbReference type="Pfam" id="PF00348">
    <property type="entry name" value="polyprenyl_synt"/>
    <property type="match status" value="1"/>
</dbReference>
<dbReference type="InterPro" id="IPR008949">
    <property type="entry name" value="Isoprenoid_synthase_dom_sf"/>
</dbReference>
<comment type="caution">
    <text evidence="7">The sequence shown here is derived from an EMBL/GenBank/DDBJ whole genome shotgun (WGS) entry which is preliminary data.</text>
</comment>
<evidence type="ECO:0000256" key="4">
    <source>
        <dbReference type="ARBA" id="ARBA00022723"/>
    </source>
</evidence>
<keyword evidence="4" id="KW-0479">Metal-binding</keyword>
<dbReference type="InterPro" id="IPR000086">
    <property type="entry name" value="NUDIX_hydrolase_dom"/>
</dbReference>
<protein>
    <recommendedName>
        <fullName evidence="6">Nudix hydrolase domain-containing protein</fullName>
    </recommendedName>
</protein>
<comment type="cofactor">
    <cofactor evidence="1">
        <name>Mg(2+)</name>
        <dbReference type="ChEBI" id="CHEBI:18420"/>
    </cofactor>
</comment>
<dbReference type="GO" id="GO:0008299">
    <property type="term" value="P:isoprenoid biosynthetic process"/>
    <property type="evidence" value="ECO:0007669"/>
    <property type="project" value="InterPro"/>
</dbReference>
<dbReference type="SFLD" id="SFLDS00005">
    <property type="entry name" value="Isoprenoid_Synthase_Type_I"/>
    <property type="match status" value="1"/>
</dbReference>